<sequence length="195" mass="20625">MTRRSRILPLLAGVALGAGLIAGPAHASPTRYGDEPFCGQVWGSLAEGQELSTSASVVTDVRAGRHVCFDRLVIDLRGPAGATPTYDVRYVPALAAQGSGAEIPLRGGATLRILVGAAAYDQQYQPTYLPADQGEVVDVAAFETFRQVAWAGSFEGQTSLGIGTRARLPFRVFTLAGEPGSDRAFRLVVDVGHLW</sequence>
<evidence type="ECO:0000313" key="4">
    <source>
        <dbReference type="Proteomes" id="UP000198589"/>
    </source>
</evidence>
<dbReference type="STRING" id="1798228.SAMN05216574_102383"/>
<evidence type="ECO:0000259" key="2">
    <source>
        <dbReference type="Pfam" id="PF24837"/>
    </source>
</evidence>
<evidence type="ECO:0000313" key="3">
    <source>
        <dbReference type="EMBL" id="SFE19708.1"/>
    </source>
</evidence>
<feature type="chain" id="PRO_5011481228" description="AMIN-like domain-containing protein" evidence="1">
    <location>
        <begin position="28"/>
        <end position="195"/>
    </location>
</feature>
<feature type="domain" description="AMIN-like" evidence="2">
    <location>
        <begin position="57"/>
        <end position="193"/>
    </location>
</feature>
<accession>A0A1I1YKZ3</accession>
<dbReference type="EMBL" id="FOND01000002">
    <property type="protein sequence ID" value="SFE19708.1"/>
    <property type="molecule type" value="Genomic_DNA"/>
</dbReference>
<gene>
    <name evidence="3" type="ORF">SAMN05216574_102383</name>
</gene>
<dbReference type="AlphaFoldDB" id="A0A1I1YKZ3"/>
<feature type="signal peptide" evidence="1">
    <location>
        <begin position="1"/>
        <end position="27"/>
    </location>
</feature>
<dbReference type="Proteomes" id="UP000198589">
    <property type="component" value="Unassembled WGS sequence"/>
</dbReference>
<dbReference type="OrthoDB" id="3393679at2"/>
<evidence type="ECO:0000256" key="1">
    <source>
        <dbReference type="SAM" id="SignalP"/>
    </source>
</evidence>
<dbReference type="InterPro" id="IPR056303">
    <property type="entry name" value="AMIN-like"/>
</dbReference>
<name>A0A1I1YKZ3_9ACTN</name>
<protein>
    <recommendedName>
        <fullName evidence="2">AMIN-like domain-containing protein</fullName>
    </recommendedName>
</protein>
<keyword evidence="4" id="KW-1185">Reference proteome</keyword>
<keyword evidence="1" id="KW-0732">Signal</keyword>
<reference evidence="4" key="1">
    <citation type="submission" date="2016-10" db="EMBL/GenBank/DDBJ databases">
        <authorList>
            <person name="Varghese N."/>
            <person name="Submissions S."/>
        </authorList>
    </citation>
    <scope>NUCLEOTIDE SEQUENCE [LARGE SCALE GENOMIC DNA]</scope>
    <source>
        <strain evidence="4">DSM 46838</strain>
    </source>
</reference>
<dbReference type="RefSeq" id="WP_092195521.1">
    <property type="nucleotide sequence ID" value="NZ_FOND01000002.1"/>
</dbReference>
<dbReference type="Pfam" id="PF24837">
    <property type="entry name" value="AMIN-like"/>
    <property type="match status" value="1"/>
</dbReference>
<proteinExistence type="predicted"/>
<organism evidence="3 4">
    <name type="scientific">Blastococcus tunisiensis</name>
    <dbReference type="NCBI Taxonomy" id="1798228"/>
    <lineage>
        <taxon>Bacteria</taxon>
        <taxon>Bacillati</taxon>
        <taxon>Actinomycetota</taxon>
        <taxon>Actinomycetes</taxon>
        <taxon>Geodermatophilales</taxon>
        <taxon>Geodermatophilaceae</taxon>
        <taxon>Blastococcus</taxon>
    </lineage>
</organism>